<dbReference type="RefSeq" id="WP_183478110.1">
    <property type="nucleotide sequence ID" value="NZ_JACIFO010000010.1"/>
</dbReference>
<evidence type="ECO:0000313" key="1">
    <source>
        <dbReference type="EMBL" id="MBB4119765.1"/>
    </source>
</evidence>
<accession>A0A840ERT8</accession>
<gene>
    <name evidence="1" type="ORF">GGR32_002071</name>
</gene>
<proteinExistence type="predicted"/>
<reference evidence="1 2" key="1">
    <citation type="submission" date="2020-08" db="EMBL/GenBank/DDBJ databases">
        <title>Genomic Encyclopedia of Type Strains, Phase IV (KMG-IV): sequencing the most valuable type-strain genomes for metagenomic binning, comparative biology and taxonomic classification.</title>
        <authorList>
            <person name="Goeker M."/>
        </authorList>
    </citation>
    <scope>NUCLEOTIDE SEQUENCE [LARGE SCALE GENOMIC DNA]</scope>
    <source>
        <strain evidence="1 2">DSM 29568</strain>
    </source>
</reference>
<comment type="caution">
    <text evidence="1">The sequence shown here is derived from an EMBL/GenBank/DDBJ whole genome shotgun (WGS) entry which is preliminary data.</text>
</comment>
<name>A0A840ERT8_9FLAO</name>
<protein>
    <submittedName>
        <fullName evidence="1">Uncharacterized protein</fullName>
    </submittedName>
</protein>
<dbReference type="AlphaFoldDB" id="A0A840ERT8"/>
<organism evidence="1 2">
    <name type="scientific">Mesonia hippocampi</name>
    <dbReference type="NCBI Taxonomy" id="1628250"/>
    <lineage>
        <taxon>Bacteria</taxon>
        <taxon>Pseudomonadati</taxon>
        <taxon>Bacteroidota</taxon>
        <taxon>Flavobacteriia</taxon>
        <taxon>Flavobacteriales</taxon>
        <taxon>Flavobacteriaceae</taxon>
        <taxon>Mesonia</taxon>
    </lineage>
</organism>
<dbReference type="EMBL" id="JACIFO010000010">
    <property type="protein sequence ID" value="MBB4119765.1"/>
    <property type="molecule type" value="Genomic_DNA"/>
</dbReference>
<keyword evidence="2" id="KW-1185">Reference proteome</keyword>
<evidence type="ECO:0000313" key="2">
    <source>
        <dbReference type="Proteomes" id="UP000553034"/>
    </source>
</evidence>
<sequence>MRQTVQNKITNLKALAKDSVSNSVAKSSSRIVNDNLSKAIRSERDAKVFRKELTIAFKLAKE</sequence>
<dbReference type="Proteomes" id="UP000553034">
    <property type="component" value="Unassembled WGS sequence"/>
</dbReference>